<evidence type="ECO:0000256" key="2">
    <source>
        <dbReference type="ARBA" id="ARBA00023125"/>
    </source>
</evidence>
<dbReference type="Proteomes" id="UP001248581">
    <property type="component" value="Chromosome"/>
</dbReference>
<dbReference type="SMART" id="SM00342">
    <property type="entry name" value="HTH_ARAC"/>
    <property type="match status" value="1"/>
</dbReference>
<organism evidence="5 6">
    <name type="scientific">Thalassotalea nanhaiensis</name>
    <dbReference type="NCBI Taxonomy" id="3065648"/>
    <lineage>
        <taxon>Bacteria</taxon>
        <taxon>Pseudomonadati</taxon>
        <taxon>Pseudomonadota</taxon>
        <taxon>Gammaproteobacteria</taxon>
        <taxon>Alteromonadales</taxon>
        <taxon>Colwelliaceae</taxon>
        <taxon>Thalassotalea</taxon>
    </lineage>
</organism>
<keyword evidence="1" id="KW-0805">Transcription regulation</keyword>
<dbReference type="SUPFAM" id="SSF46689">
    <property type="entry name" value="Homeodomain-like"/>
    <property type="match status" value="2"/>
</dbReference>
<keyword evidence="3" id="KW-0804">Transcription</keyword>
<dbReference type="PANTHER" id="PTHR43280:SF2">
    <property type="entry name" value="HTH-TYPE TRANSCRIPTIONAL REGULATOR EXSA"/>
    <property type="match status" value="1"/>
</dbReference>
<sequence length="292" mass="33614">MVFNNNKKADLLLLVSFDQVLTKHCKEELSPFCESDSLNSMDELEQYSNLPSAIIYLMDYTSATHLHNIEYIRNQYSNSLLFVVTTAVSIPLLHQSLHLGVDDLFLFPFSEQDKHSLVCTLKNKTEINCFTESIEKQQQKHCSQVSRENPISSLLNIIERDFAKGPSLQDLSHDIHLSPSRLCHMFKDLCGLTYSHYLLCRKLEESERLLSDSENSVTTIAYQMGFSNPSHFCRSFKEHFNITPNSYSQGNRELKQSSTYVRYQRLRSELIPNMANVQQENINLTKGRESVG</sequence>
<dbReference type="PANTHER" id="PTHR43280">
    <property type="entry name" value="ARAC-FAMILY TRANSCRIPTIONAL REGULATOR"/>
    <property type="match status" value="1"/>
</dbReference>
<name>A0ABY9THC1_9GAMM</name>
<reference evidence="6" key="1">
    <citation type="submission" date="2023-09" db="EMBL/GenBank/DDBJ databases">
        <authorList>
            <person name="Li S."/>
            <person name="Li X."/>
            <person name="Zhang C."/>
            <person name="Zhao Z."/>
        </authorList>
    </citation>
    <scope>NUCLEOTIDE SEQUENCE [LARGE SCALE GENOMIC DNA]</scope>
    <source>
        <strain evidence="6">SQ345</strain>
    </source>
</reference>
<dbReference type="Pfam" id="PF12833">
    <property type="entry name" value="HTH_18"/>
    <property type="match status" value="1"/>
</dbReference>
<dbReference type="InterPro" id="IPR018060">
    <property type="entry name" value="HTH_AraC"/>
</dbReference>
<feature type="domain" description="HTH araC/xylS-type" evidence="4">
    <location>
        <begin position="152"/>
        <end position="250"/>
    </location>
</feature>
<evidence type="ECO:0000313" key="6">
    <source>
        <dbReference type="Proteomes" id="UP001248581"/>
    </source>
</evidence>
<dbReference type="InterPro" id="IPR018062">
    <property type="entry name" value="HTH_AraC-typ_CS"/>
</dbReference>
<dbReference type="InterPro" id="IPR009057">
    <property type="entry name" value="Homeodomain-like_sf"/>
</dbReference>
<dbReference type="PROSITE" id="PS01124">
    <property type="entry name" value="HTH_ARAC_FAMILY_2"/>
    <property type="match status" value="1"/>
</dbReference>
<gene>
    <name evidence="5" type="ORF">RI845_14195</name>
</gene>
<proteinExistence type="predicted"/>
<keyword evidence="6" id="KW-1185">Reference proteome</keyword>
<dbReference type="RefSeq" id="WP_348386822.1">
    <property type="nucleotide sequence ID" value="NZ_CP134146.1"/>
</dbReference>
<dbReference type="PRINTS" id="PR00032">
    <property type="entry name" value="HTHARAC"/>
</dbReference>
<keyword evidence="2" id="KW-0238">DNA-binding</keyword>
<protein>
    <submittedName>
        <fullName evidence="5">AraC family transcriptional regulator</fullName>
    </submittedName>
</protein>
<dbReference type="Gene3D" id="1.10.10.60">
    <property type="entry name" value="Homeodomain-like"/>
    <property type="match status" value="2"/>
</dbReference>
<evidence type="ECO:0000259" key="4">
    <source>
        <dbReference type="PROSITE" id="PS01124"/>
    </source>
</evidence>
<evidence type="ECO:0000256" key="3">
    <source>
        <dbReference type="ARBA" id="ARBA00023163"/>
    </source>
</evidence>
<evidence type="ECO:0000313" key="5">
    <source>
        <dbReference type="EMBL" id="WNC67663.1"/>
    </source>
</evidence>
<dbReference type="EMBL" id="CP134146">
    <property type="protein sequence ID" value="WNC67663.1"/>
    <property type="molecule type" value="Genomic_DNA"/>
</dbReference>
<evidence type="ECO:0000256" key="1">
    <source>
        <dbReference type="ARBA" id="ARBA00023015"/>
    </source>
</evidence>
<dbReference type="InterPro" id="IPR020449">
    <property type="entry name" value="Tscrpt_reg_AraC-type_HTH"/>
</dbReference>
<dbReference type="PROSITE" id="PS00041">
    <property type="entry name" value="HTH_ARAC_FAMILY_1"/>
    <property type="match status" value="1"/>
</dbReference>
<accession>A0ABY9THC1</accession>